<evidence type="ECO:0008006" key="4">
    <source>
        <dbReference type="Google" id="ProtNLM"/>
    </source>
</evidence>
<accession>A0A410PT27</accession>
<evidence type="ECO:0000313" key="3">
    <source>
        <dbReference type="Proteomes" id="UP000287601"/>
    </source>
</evidence>
<keyword evidence="1" id="KW-1133">Transmembrane helix</keyword>
<keyword evidence="3" id="KW-1185">Reference proteome</keyword>
<keyword evidence="1" id="KW-0472">Membrane</keyword>
<dbReference type="Proteomes" id="UP000287601">
    <property type="component" value="Chromosome"/>
</dbReference>
<dbReference type="EMBL" id="CP035281">
    <property type="protein sequence ID" value="QAT42046.1"/>
    <property type="molecule type" value="Genomic_DNA"/>
</dbReference>
<evidence type="ECO:0000313" key="2">
    <source>
        <dbReference type="EMBL" id="QAT42046.1"/>
    </source>
</evidence>
<feature type="transmembrane region" description="Helical" evidence="1">
    <location>
        <begin position="101"/>
        <end position="122"/>
    </location>
</feature>
<protein>
    <recommendedName>
        <fullName evidence="4">DUF1461 domain-containing protein</fullName>
    </recommendedName>
</protein>
<gene>
    <name evidence="2" type="ORF">EQM06_01720</name>
</gene>
<dbReference type="RefSeq" id="WP_128744700.1">
    <property type="nucleotide sequence ID" value="NZ_CP035281.1"/>
</dbReference>
<name>A0A410PT27_9FIRM</name>
<dbReference type="OrthoDB" id="9955064at2"/>
<organism evidence="2 3">
    <name type="scientific">Aminipila luticellarii</name>
    <dbReference type="NCBI Taxonomy" id="2507160"/>
    <lineage>
        <taxon>Bacteria</taxon>
        <taxon>Bacillati</taxon>
        <taxon>Bacillota</taxon>
        <taxon>Clostridia</taxon>
        <taxon>Peptostreptococcales</taxon>
        <taxon>Anaerovoracaceae</taxon>
        <taxon>Aminipila</taxon>
    </lineage>
</organism>
<reference evidence="2 3" key="1">
    <citation type="submission" date="2019-01" db="EMBL/GenBank/DDBJ databases">
        <title>Draft genomes of a novel of Aminipila strains.</title>
        <authorList>
            <person name="Ma S."/>
        </authorList>
    </citation>
    <scope>NUCLEOTIDE SEQUENCE [LARGE SCALE GENOMIC DNA]</scope>
    <source>
        <strain evidence="3">JN-39</strain>
    </source>
</reference>
<feature type="transmembrane region" description="Helical" evidence="1">
    <location>
        <begin position="189"/>
        <end position="209"/>
    </location>
</feature>
<dbReference type="KEGG" id="amij:EQM06_01720"/>
<keyword evidence="1" id="KW-0812">Transmembrane</keyword>
<feature type="transmembrane region" description="Helical" evidence="1">
    <location>
        <begin position="134"/>
        <end position="157"/>
    </location>
</feature>
<dbReference type="AlphaFoldDB" id="A0A410PT27"/>
<proteinExistence type="predicted"/>
<sequence>MRILMKTLSIALAVTIPITSLCLGINIATRMPDVYQYEFKAADVLHNLDLEKDNDQMGKFISDFMIGKTAEWQIITEDEDRTQRSFNENEMMAAATARKDINIVAAIGILALILMVTSFVMLKKYDFDKEIRKRFKLGAVIYVCLIAVYIAGFLIAAKTGHSLGDMLGYKPHEDDLLPQIITGELQRGLLYSSAVVSAVIMGIFGYIIYKITEPKRIFSRNYY</sequence>
<evidence type="ECO:0000256" key="1">
    <source>
        <dbReference type="SAM" id="Phobius"/>
    </source>
</evidence>